<feature type="domain" description="Peptidase A1" evidence="7">
    <location>
        <begin position="89"/>
        <end position="410"/>
    </location>
</feature>
<protein>
    <submittedName>
        <fullName evidence="8">Acid protease</fullName>
    </submittedName>
</protein>
<dbReference type="GO" id="GO:0006508">
    <property type="term" value="P:proteolysis"/>
    <property type="evidence" value="ECO:0007669"/>
    <property type="project" value="UniProtKB-KW"/>
</dbReference>
<organism evidence="8 9">
    <name type="scientific">Rhizopogon vinicolor AM-OR11-026</name>
    <dbReference type="NCBI Taxonomy" id="1314800"/>
    <lineage>
        <taxon>Eukaryota</taxon>
        <taxon>Fungi</taxon>
        <taxon>Dikarya</taxon>
        <taxon>Basidiomycota</taxon>
        <taxon>Agaricomycotina</taxon>
        <taxon>Agaricomycetes</taxon>
        <taxon>Agaricomycetidae</taxon>
        <taxon>Boletales</taxon>
        <taxon>Suillineae</taxon>
        <taxon>Rhizopogonaceae</taxon>
        <taxon>Rhizopogon</taxon>
    </lineage>
</organism>
<keyword evidence="5 8" id="KW-0645">Protease</keyword>
<evidence type="ECO:0000256" key="4">
    <source>
        <dbReference type="PIRSR" id="PIRSR601461-2"/>
    </source>
</evidence>
<dbReference type="SUPFAM" id="SSF50630">
    <property type="entry name" value="Acid proteases"/>
    <property type="match status" value="1"/>
</dbReference>
<dbReference type="CDD" id="cd05471">
    <property type="entry name" value="pepsin_like"/>
    <property type="match status" value="1"/>
</dbReference>
<reference evidence="8 9" key="1">
    <citation type="submission" date="2016-06" db="EMBL/GenBank/DDBJ databases">
        <title>Comparative genomics of the ectomycorrhizal sister species Rhizopogon vinicolor and Rhizopogon vesiculosus (Basidiomycota: Boletales) reveals a divergence of the mating type B locus.</title>
        <authorList>
            <consortium name="DOE Joint Genome Institute"/>
            <person name="Mujic A.B."/>
            <person name="Kuo A."/>
            <person name="Tritt A."/>
            <person name="Lipzen A."/>
            <person name="Chen C."/>
            <person name="Johnson J."/>
            <person name="Sharma A."/>
            <person name="Barry K."/>
            <person name="Grigoriev I.V."/>
            <person name="Spatafora J.W."/>
        </authorList>
    </citation>
    <scope>NUCLEOTIDE SEQUENCE [LARGE SCALE GENOMIC DNA]</scope>
    <source>
        <strain evidence="8 9">AM-OR11-026</strain>
    </source>
</reference>
<feature type="disulfide bond" evidence="4">
    <location>
        <begin position="120"/>
        <end position="124"/>
    </location>
</feature>
<keyword evidence="2 5" id="KW-0064">Aspartyl protease</keyword>
<dbReference type="PANTHER" id="PTHR47966">
    <property type="entry name" value="BETA-SITE APP-CLEAVING ENZYME, ISOFORM A-RELATED"/>
    <property type="match status" value="1"/>
</dbReference>
<dbReference type="Gene3D" id="2.40.70.10">
    <property type="entry name" value="Acid Proteases"/>
    <property type="match status" value="2"/>
</dbReference>
<sequence length="467" mass="48968">MIPILSLLSLFALSTTGTFGAPTEAATIAGQCQSIPLLRRNPSPYDIGRLGALAKRQRDNVILKYGGQTKQRRSTGYNSIVDQQFDSSYYGTLAIGTPAESFDVILDTGSSDLWVTGSSCGTACGTSATLNPSSSSTFQNLTTPFSIKYGSGNAEGYLGQDVVQMAGFSVSNQSFAVVDLVSDGLLTSPMSGLLGLAWSSLAKSQQTPFWQTLAASNAWDSPLFAVQLTRYSNASNAKTPEPGGVLNMGTCYTNSSLYTGSIEYIDIPGTPSYWYLPLDSLTVQGNSITITSGTTAAIDTGTTNIGGPASSIQAIYANIPDSQPATGEWEGYYTYPCSTTVNVELSFGESTWSISPADFAFSRITSTSTECLGAFFELTTDTDPAWIIGDAFLKNVYSVFRYNPASVGFANLSSVAIAENGVGGTVPSATIGAVSATVVSTSTAPRSYALSTSLSALFLTFSAIILL</sequence>
<dbReference type="PRINTS" id="PR00792">
    <property type="entry name" value="PEPSIN"/>
</dbReference>
<dbReference type="OrthoDB" id="771136at2759"/>
<evidence type="ECO:0000256" key="1">
    <source>
        <dbReference type="ARBA" id="ARBA00007447"/>
    </source>
</evidence>
<dbReference type="GO" id="GO:0004190">
    <property type="term" value="F:aspartic-type endopeptidase activity"/>
    <property type="evidence" value="ECO:0007669"/>
    <property type="project" value="UniProtKB-KW"/>
</dbReference>
<gene>
    <name evidence="8" type="ORF">K503DRAFT_681694</name>
</gene>
<keyword evidence="5" id="KW-0378">Hydrolase</keyword>
<dbReference type="Proteomes" id="UP000092154">
    <property type="component" value="Unassembled WGS sequence"/>
</dbReference>
<dbReference type="PROSITE" id="PS00141">
    <property type="entry name" value="ASP_PROTEASE"/>
    <property type="match status" value="1"/>
</dbReference>
<accession>A0A1B7NE52</accession>
<dbReference type="InterPro" id="IPR001461">
    <property type="entry name" value="Aspartic_peptidase_A1"/>
</dbReference>
<evidence type="ECO:0000256" key="2">
    <source>
        <dbReference type="ARBA" id="ARBA00022750"/>
    </source>
</evidence>
<dbReference type="InterPro" id="IPR001969">
    <property type="entry name" value="Aspartic_peptidase_AS"/>
</dbReference>
<dbReference type="FunFam" id="2.40.70.10:FF:000008">
    <property type="entry name" value="Cathepsin D"/>
    <property type="match status" value="1"/>
</dbReference>
<dbReference type="InterPro" id="IPR034164">
    <property type="entry name" value="Pepsin-like_dom"/>
</dbReference>
<keyword evidence="4" id="KW-1015">Disulfide bond</keyword>
<evidence type="ECO:0000256" key="3">
    <source>
        <dbReference type="PIRSR" id="PIRSR601461-1"/>
    </source>
</evidence>
<evidence type="ECO:0000313" key="9">
    <source>
        <dbReference type="Proteomes" id="UP000092154"/>
    </source>
</evidence>
<dbReference type="InterPro" id="IPR021109">
    <property type="entry name" value="Peptidase_aspartic_dom_sf"/>
</dbReference>
<dbReference type="EMBL" id="KV448142">
    <property type="protein sequence ID" value="OAX43168.1"/>
    <property type="molecule type" value="Genomic_DNA"/>
</dbReference>
<dbReference type="PROSITE" id="PS51767">
    <property type="entry name" value="PEPTIDASE_A1"/>
    <property type="match status" value="1"/>
</dbReference>
<feature type="chain" id="PRO_5008597953" evidence="6">
    <location>
        <begin position="21"/>
        <end position="467"/>
    </location>
</feature>
<evidence type="ECO:0000256" key="5">
    <source>
        <dbReference type="RuleBase" id="RU000454"/>
    </source>
</evidence>
<feature type="active site" evidence="3">
    <location>
        <position position="107"/>
    </location>
</feature>
<feature type="signal peptide" evidence="6">
    <location>
        <begin position="1"/>
        <end position="20"/>
    </location>
</feature>
<keyword evidence="6" id="KW-0732">Signal</keyword>
<name>A0A1B7NE52_9AGAM</name>
<evidence type="ECO:0000259" key="7">
    <source>
        <dbReference type="PROSITE" id="PS51767"/>
    </source>
</evidence>
<feature type="active site" evidence="3">
    <location>
        <position position="299"/>
    </location>
</feature>
<dbReference type="Pfam" id="PF00026">
    <property type="entry name" value="Asp"/>
    <property type="match status" value="1"/>
</dbReference>
<comment type="similarity">
    <text evidence="1 5">Belongs to the peptidase A1 family.</text>
</comment>
<dbReference type="InParanoid" id="A0A1B7NE52"/>
<dbReference type="STRING" id="1314800.A0A1B7NE52"/>
<keyword evidence="9" id="KW-1185">Reference proteome</keyword>
<dbReference type="PANTHER" id="PTHR47966:SF51">
    <property type="entry name" value="BETA-SITE APP-CLEAVING ENZYME, ISOFORM A-RELATED"/>
    <property type="match status" value="1"/>
</dbReference>
<dbReference type="AlphaFoldDB" id="A0A1B7NE52"/>
<dbReference type="InterPro" id="IPR033121">
    <property type="entry name" value="PEPTIDASE_A1"/>
</dbReference>
<evidence type="ECO:0000313" key="8">
    <source>
        <dbReference type="EMBL" id="OAX43168.1"/>
    </source>
</evidence>
<evidence type="ECO:0000256" key="6">
    <source>
        <dbReference type="SAM" id="SignalP"/>
    </source>
</evidence>
<proteinExistence type="inferred from homology"/>